<feature type="compositionally biased region" description="Polar residues" evidence="1">
    <location>
        <begin position="263"/>
        <end position="275"/>
    </location>
</feature>
<dbReference type="PANTHER" id="PTHR47644:SF1">
    <property type="entry name" value="PDZ DOMAIN-CONTAINING PROTEIN"/>
    <property type="match status" value="1"/>
</dbReference>
<dbReference type="InterPro" id="IPR011993">
    <property type="entry name" value="PH-like_dom_sf"/>
</dbReference>
<feature type="region of interest" description="Disordered" evidence="1">
    <location>
        <begin position="845"/>
        <end position="870"/>
    </location>
</feature>
<evidence type="ECO:0000313" key="4">
    <source>
        <dbReference type="Proteomes" id="UP000694941"/>
    </source>
</evidence>
<protein>
    <submittedName>
        <fullName evidence="5">Uncharacterized protein LOC106470527 isoform X1</fullName>
    </submittedName>
</protein>
<dbReference type="RefSeq" id="XP_022254841.1">
    <property type="nucleotide sequence ID" value="XM_022399133.1"/>
</dbReference>
<feature type="region of interest" description="Disordered" evidence="1">
    <location>
        <begin position="703"/>
        <end position="823"/>
    </location>
</feature>
<feature type="region of interest" description="Disordered" evidence="1">
    <location>
        <begin position="1086"/>
        <end position="1150"/>
    </location>
</feature>
<organism evidence="4 5">
    <name type="scientific">Limulus polyphemus</name>
    <name type="common">Atlantic horseshoe crab</name>
    <dbReference type="NCBI Taxonomy" id="6850"/>
    <lineage>
        <taxon>Eukaryota</taxon>
        <taxon>Metazoa</taxon>
        <taxon>Ecdysozoa</taxon>
        <taxon>Arthropoda</taxon>
        <taxon>Chelicerata</taxon>
        <taxon>Merostomata</taxon>
        <taxon>Xiphosura</taxon>
        <taxon>Limulidae</taxon>
        <taxon>Limulus</taxon>
    </lineage>
</organism>
<name>A0ABM1TG35_LIMPO</name>
<dbReference type="PROSITE" id="PS50106">
    <property type="entry name" value="PDZ"/>
    <property type="match status" value="1"/>
</dbReference>
<keyword evidence="4" id="KW-1185">Reference proteome</keyword>
<dbReference type="PANTHER" id="PTHR47644">
    <property type="entry name" value="AGAP008221-PA"/>
    <property type="match status" value="1"/>
</dbReference>
<feature type="compositionally biased region" description="Low complexity" evidence="1">
    <location>
        <begin position="223"/>
        <end position="239"/>
    </location>
</feature>
<feature type="domain" description="PH" evidence="2">
    <location>
        <begin position="1603"/>
        <end position="1645"/>
    </location>
</feature>
<evidence type="ECO:0000313" key="5">
    <source>
        <dbReference type="RefSeq" id="XP_022254841.1"/>
    </source>
</evidence>
<evidence type="ECO:0000259" key="2">
    <source>
        <dbReference type="PROSITE" id="PS50003"/>
    </source>
</evidence>
<feature type="region of interest" description="Disordered" evidence="1">
    <location>
        <begin position="1032"/>
        <end position="1054"/>
    </location>
</feature>
<feature type="domain" description="PH" evidence="2">
    <location>
        <begin position="1480"/>
        <end position="1578"/>
    </location>
</feature>
<dbReference type="Pfam" id="PF00169">
    <property type="entry name" value="PH"/>
    <property type="match status" value="1"/>
</dbReference>
<feature type="domain" description="PDZ" evidence="3">
    <location>
        <begin position="1390"/>
        <end position="1467"/>
    </location>
</feature>
<dbReference type="Gene3D" id="2.30.29.30">
    <property type="entry name" value="Pleckstrin-homology domain (PH domain)/Phosphotyrosine-binding domain (PTB)"/>
    <property type="match status" value="2"/>
</dbReference>
<feature type="compositionally biased region" description="Polar residues" evidence="1">
    <location>
        <begin position="1032"/>
        <end position="1044"/>
    </location>
</feature>
<dbReference type="PROSITE" id="PS50003">
    <property type="entry name" value="PH_DOMAIN"/>
    <property type="match status" value="2"/>
</dbReference>
<dbReference type="InterPro" id="IPR036034">
    <property type="entry name" value="PDZ_sf"/>
</dbReference>
<feature type="compositionally biased region" description="Basic and acidic residues" evidence="1">
    <location>
        <begin position="849"/>
        <end position="870"/>
    </location>
</feature>
<feature type="compositionally biased region" description="Polar residues" evidence="1">
    <location>
        <begin position="703"/>
        <end position="723"/>
    </location>
</feature>
<gene>
    <name evidence="5" type="primary">LOC106470527</name>
</gene>
<dbReference type="SMART" id="SM00233">
    <property type="entry name" value="PH"/>
    <property type="match status" value="1"/>
</dbReference>
<feature type="compositionally biased region" description="Polar residues" evidence="1">
    <location>
        <begin position="758"/>
        <end position="769"/>
    </location>
</feature>
<dbReference type="InterPro" id="IPR001849">
    <property type="entry name" value="PH_domain"/>
</dbReference>
<feature type="region of interest" description="Disordered" evidence="1">
    <location>
        <begin position="429"/>
        <end position="450"/>
    </location>
</feature>
<feature type="compositionally biased region" description="Polar residues" evidence="1">
    <location>
        <begin position="435"/>
        <end position="449"/>
    </location>
</feature>
<sequence>MDVLGQARRPSFSTQIRREVSLDSQGPGSVYSLGNSRLTLCSSTPLSFKSASFDLVDESIQVDLSADIIIYDSDDNMVKKKVSLLRNKKGHPIYSREDIREQYCITQKELEVLENAKRNRLFSCLAGQSNIFCDSTSSIFSCIAKNRASSEEKLNRPLPSFSSSTWSNHHPGLSGAGNFSDDDDEFLETSFRRRPKSVCLSDSKFRLALLVDECGRTKNQINSPNFESSGSLGSSSHCSANSKSVNRGLGFTRPYQLQLGSKDGSSFTPSQSVDSLSEDLQRKEDAQGPQVEKRISKTPDLSVDERKQKHVSFDSSSLVRSNTISEIETEDNETVSVTSIVNAQKNTTPNSEQNRSHERLLDTPLKFSIEMGDDRLLTNQSSQINSKCNILGRQKKAPMRAQATQTDASVNIRFAIPAYLTLSPRATAPPEQWHHGSQYNSSSVLNKTHSSCDKLDKDDSEEELLEVDLTTKQHRFLSVIKQKIAQEERAIDADSEAEIMVSFKPYHPSEQNKEEGKDSCSVQDVKQHHKTLCRKLSLESAKSYYLKRLCDPYGNLLQQSVHKKFHDSLVSYFKKQSIDQETFRADGEKKNENSQELIKQKELDIKLLPIGSSKEDVDFISVVSETGGELADCVQKSFKGYATGTNLNLLNQSAPVKYILEQSQESPSVTTDATLQRESFPRTTISTPTCSLYEDIPEFDSTGCGTNSDGIVSPDSESSSSHFTEQETSRSDMSTSSSNFAIRSELSNRSETECEEISASSEYVTANEHSNQERENRDVKLTIVSNNNSSSSTRCRKTDSSLSSNSHGLRRRKRTQPFAGGKKSEHVVRYVTVTKNTIIHLLSSNNSTDHVDSSEESTKKEFSSSDSELGKIPEIPIYEAAIEDECDHTGDVTPVLAPSPDPSSMQDATTVIENRSDGTSGDLVESLHDSLGCQLENMTDSDSQEIEPNPVLDQESNIEIDKTTQKRVKISEEVVSYGDLTERPSQDDDSSAGQINQHVHIVCNRKDEISDQLPNQNVEKVSSSSEYVFSEATTPSLDSSTSESFILDNGVDPRSEMDKYQFDEIKELDDNFEGFIQDICPSELDQIKPRVSVSPTKSSESIDTDKDIPSEVTSSKTDSPAPADNQSSHSTSTTHSRDNEGAIPKHTSVYHEIMRLRRRDREKPRQVVVTPEDSDTHHCLILEKSQNRCSVLNMPSYVRKDFRSYICNYCGDKITQQDQLSAPSVGHERHFWKPSIHNVQPMIRKARNRETSKHTFDEQYGRQGHKYTCQSRWDNAISSVEAGILEDEEKDAGLHLDSYFSSFWIYIGPTEELAIWNQLLQKNENDYTQSPLLKSSDNPSLQRSESIESTLSEREFRKQYKAVTHRLVHRKSSMELYSRLASRKLEVDKHVTIQRKNGEFGFRIHGSRPVVVSAIEPGTPADRCGLEIGDIIISVNGMRVLDATHSDVVKAAHAGSDTLCLELARTCHLLTPDERQPSQHALLSGFLQRLSIDGDTRRWCRRWFVLKTDNCLYWYKTPQISDLAGALVIHNHIIARVPGSGSSNTFRVSRHGLPHLYFAADDEQTANRWISSLSDAASNICHVDRYLELCLTNVHSPALTFPKPDCEGYLRRLGSRWKRRYFLLKDGSLYLYLDRSSPAATGWFK</sequence>
<feature type="region of interest" description="Disordered" evidence="1">
    <location>
        <begin position="1330"/>
        <end position="1349"/>
    </location>
</feature>
<dbReference type="GeneID" id="106470527"/>
<feature type="compositionally biased region" description="Basic and acidic residues" evidence="1">
    <location>
        <begin position="770"/>
        <end position="780"/>
    </location>
</feature>
<dbReference type="InterPro" id="IPR001478">
    <property type="entry name" value="PDZ"/>
</dbReference>
<reference evidence="5" key="1">
    <citation type="submission" date="2025-08" db="UniProtKB">
        <authorList>
            <consortium name="RefSeq"/>
        </authorList>
    </citation>
    <scope>IDENTIFICATION</scope>
    <source>
        <tissue evidence="5">Muscle</tissue>
    </source>
</reference>
<evidence type="ECO:0000259" key="3">
    <source>
        <dbReference type="PROSITE" id="PS50106"/>
    </source>
</evidence>
<feature type="region of interest" description="Disordered" evidence="1">
    <location>
        <begin position="220"/>
        <end position="239"/>
    </location>
</feature>
<dbReference type="Proteomes" id="UP000694941">
    <property type="component" value="Unplaced"/>
</dbReference>
<feature type="compositionally biased region" description="Basic and acidic residues" evidence="1">
    <location>
        <begin position="279"/>
        <end position="307"/>
    </location>
</feature>
<dbReference type="CDD" id="cd00136">
    <property type="entry name" value="PDZ_canonical"/>
    <property type="match status" value="1"/>
</dbReference>
<evidence type="ECO:0000256" key="1">
    <source>
        <dbReference type="SAM" id="MobiDB-lite"/>
    </source>
</evidence>
<dbReference type="Pfam" id="PF00595">
    <property type="entry name" value="PDZ"/>
    <property type="match status" value="1"/>
</dbReference>
<accession>A0ABM1TG35</accession>
<dbReference type="SMART" id="SM00228">
    <property type="entry name" value="PDZ"/>
    <property type="match status" value="1"/>
</dbReference>
<feature type="region of interest" description="Disordered" evidence="1">
    <location>
        <begin position="260"/>
        <end position="309"/>
    </location>
</feature>
<proteinExistence type="predicted"/>
<dbReference type="SUPFAM" id="SSF50156">
    <property type="entry name" value="PDZ domain-like"/>
    <property type="match status" value="1"/>
</dbReference>
<dbReference type="SUPFAM" id="SSF50729">
    <property type="entry name" value="PH domain-like"/>
    <property type="match status" value="2"/>
</dbReference>
<dbReference type="Gene3D" id="2.30.42.10">
    <property type="match status" value="1"/>
</dbReference>